<reference evidence="2" key="1">
    <citation type="journal article" date="2014" name="Int. J. Syst. Evol. Microbiol.">
        <title>Complete genome sequence of Corynebacterium casei LMG S-19264T (=DSM 44701T), isolated from a smear-ripened cheese.</title>
        <authorList>
            <consortium name="US DOE Joint Genome Institute (JGI-PGF)"/>
            <person name="Walter F."/>
            <person name="Albersmeier A."/>
            <person name="Kalinowski J."/>
            <person name="Ruckert C."/>
        </authorList>
    </citation>
    <scope>NUCLEOTIDE SEQUENCE</scope>
    <source>
        <strain evidence="2">JCM 3093</strain>
    </source>
</reference>
<feature type="region of interest" description="Disordered" evidence="1">
    <location>
        <begin position="1"/>
        <end position="39"/>
    </location>
</feature>
<accession>A0AA37BES6</accession>
<evidence type="ECO:0000313" key="3">
    <source>
        <dbReference type="Proteomes" id="UP000627984"/>
    </source>
</evidence>
<dbReference type="EMBL" id="BMQD01000005">
    <property type="protein sequence ID" value="GGK59891.1"/>
    <property type="molecule type" value="Genomic_DNA"/>
</dbReference>
<reference evidence="2" key="2">
    <citation type="submission" date="2022-09" db="EMBL/GenBank/DDBJ databases">
        <authorList>
            <person name="Sun Q."/>
            <person name="Ohkuma M."/>
        </authorList>
    </citation>
    <scope>NUCLEOTIDE SEQUENCE</scope>
    <source>
        <strain evidence="2">JCM 3093</strain>
    </source>
</reference>
<name>A0AA37BES6_9ACTN</name>
<comment type="caution">
    <text evidence="2">The sequence shown here is derived from an EMBL/GenBank/DDBJ whole genome shotgun (WGS) entry which is preliminary data.</text>
</comment>
<gene>
    <name evidence="2" type="ORF">GCM10010126_19290</name>
</gene>
<evidence type="ECO:0000256" key="1">
    <source>
        <dbReference type="SAM" id="MobiDB-lite"/>
    </source>
</evidence>
<proteinExistence type="predicted"/>
<dbReference type="Proteomes" id="UP000627984">
    <property type="component" value="Unassembled WGS sequence"/>
</dbReference>
<feature type="compositionally biased region" description="Polar residues" evidence="1">
    <location>
        <begin position="11"/>
        <end position="33"/>
    </location>
</feature>
<protein>
    <submittedName>
        <fullName evidence="2">Uncharacterized protein</fullName>
    </submittedName>
</protein>
<evidence type="ECO:0000313" key="2">
    <source>
        <dbReference type="EMBL" id="GGK59891.1"/>
    </source>
</evidence>
<dbReference type="RefSeq" id="WP_191894420.1">
    <property type="nucleotide sequence ID" value="NZ_BMQD01000005.1"/>
</dbReference>
<sequence length="98" mass="10576">MPPNTKKGEPGSTTSQTRPDTNVAISANNSTPKVTPLAFGRLSPRRGGWSLIVDECPFCGQQHRHGAPNGPATRETTRISHCAHGQVRSYRIVVEEVA</sequence>
<organism evidence="2 3">
    <name type="scientific">Planomonospora parontospora</name>
    <dbReference type="NCBI Taxonomy" id="58119"/>
    <lineage>
        <taxon>Bacteria</taxon>
        <taxon>Bacillati</taxon>
        <taxon>Actinomycetota</taxon>
        <taxon>Actinomycetes</taxon>
        <taxon>Streptosporangiales</taxon>
        <taxon>Streptosporangiaceae</taxon>
        <taxon>Planomonospora</taxon>
    </lineage>
</organism>
<dbReference type="AlphaFoldDB" id="A0AA37BES6"/>